<reference evidence="1" key="1">
    <citation type="submission" date="2018-05" db="EMBL/GenBank/DDBJ databases">
        <authorList>
            <person name="Lanie J.A."/>
            <person name="Ng W.-L."/>
            <person name="Kazmierczak K.M."/>
            <person name="Andrzejewski T.M."/>
            <person name="Davidsen T.M."/>
            <person name="Wayne K.J."/>
            <person name="Tettelin H."/>
            <person name="Glass J.I."/>
            <person name="Rusch D."/>
            <person name="Podicherti R."/>
            <person name="Tsui H.-C.T."/>
            <person name="Winkler M.E."/>
        </authorList>
    </citation>
    <scope>NUCLEOTIDE SEQUENCE</scope>
</reference>
<dbReference type="EMBL" id="UINC01031238">
    <property type="protein sequence ID" value="SVB16967.1"/>
    <property type="molecule type" value="Genomic_DNA"/>
</dbReference>
<sequence length="58" mass="6415">MMLNHGEVCLKMIRQGVMTQRYPKKASIPCSIKGAVFSHLGHVHVTSFFSLGISSKKP</sequence>
<name>A0A382BUR2_9ZZZZ</name>
<feature type="non-terminal residue" evidence="1">
    <location>
        <position position="58"/>
    </location>
</feature>
<accession>A0A382BUR2</accession>
<dbReference type="AlphaFoldDB" id="A0A382BUR2"/>
<evidence type="ECO:0000313" key="1">
    <source>
        <dbReference type="EMBL" id="SVB16967.1"/>
    </source>
</evidence>
<organism evidence="1">
    <name type="scientific">marine metagenome</name>
    <dbReference type="NCBI Taxonomy" id="408172"/>
    <lineage>
        <taxon>unclassified sequences</taxon>
        <taxon>metagenomes</taxon>
        <taxon>ecological metagenomes</taxon>
    </lineage>
</organism>
<gene>
    <name evidence="1" type="ORF">METZ01_LOCUS169821</name>
</gene>
<protein>
    <submittedName>
        <fullName evidence="1">Uncharacterized protein</fullName>
    </submittedName>
</protein>
<proteinExistence type="predicted"/>